<keyword evidence="4 6" id="KW-0175">Coiled coil</keyword>
<keyword evidence="9" id="KW-1185">Reference proteome</keyword>
<evidence type="ECO:0000256" key="3">
    <source>
        <dbReference type="ARBA" id="ARBA00022782"/>
    </source>
</evidence>
<accession>A0A5N6NAN1</accession>
<feature type="coiled-coil region" evidence="6">
    <location>
        <begin position="195"/>
        <end position="222"/>
    </location>
</feature>
<evidence type="ECO:0000256" key="4">
    <source>
        <dbReference type="ARBA" id="ARBA00023054"/>
    </source>
</evidence>
<proteinExistence type="inferred from homology"/>
<feature type="region of interest" description="Disordered" evidence="7">
    <location>
        <begin position="640"/>
        <end position="660"/>
    </location>
</feature>
<dbReference type="PANTHER" id="PTHR33405:SF17">
    <property type="entry name" value="PROTEIN FLC EXPRESSOR"/>
    <property type="match status" value="1"/>
</dbReference>
<dbReference type="AlphaFoldDB" id="A0A5N6NAN1"/>
<evidence type="ECO:0000313" key="9">
    <source>
        <dbReference type="Proteomes" id="UP000326396"/>
    </source>
</evidence>
<dbReference type="GO" id="GO:0009908">
    <property type="term" value="P:flower development"/>
    <property type="evidence" value="ECO:0007669"/>
    <property type="project" value="UniProtKB-KW"/>
</dbReference>
<dbReference type="EMBL" id="SZYD01000012">
    <property type="protein sequence ID" value="KAD4584270.1"/>
    <property type="molecule type" value="Genomic_DNA"/>
</dbReference>
<keyword evidence="3" id="KW-0221">Differentiation</keyword>
<keyword evidence="5" id="KW-0287">Flowering</keyword>
<organism evidence="8 9">
    <name type="scientific">Mikania micrantha</name>
    <name type="common">bitter vine</name>
    <dbReference type="NCBI Taxonomy" id="192012"/>
    <lineage>
        <taxon>Eukaryota</taxon>
        <taxon>Viridiplantae</taxon>
        <taxon>Streptophyta</taxon>
        <taxon>Embryophyta</taxon>
        <taxon>Tracheophyta</taxon>
        <taxon>Spermatophyta</taxon>
        <taxon>Magnoliopsida</taxon>
        <taxon>eudicotyledons</taxon>
        <taxon>Gunneridae</taxon>
        <taxon>Pentapetalae</taxon>
        <taxon>asterids</taxon>
        <taxon>campanulids</taxon>
        <taxon>Asterales</taxon>
        <taxon>Asteraceae</taxon>
        <taxon>Asteroideae</taxon>
        <taxon>Heliantheae alliance</taxon>
        <taxon>Eupatorieae</taxon>
        <taxon>Mikania</taxon>
    </lineage>
</organism>
<protein>
    <submittedName>
        <fullName evidence="8">Uncharacterized protein</fullName>
    </submittedName>
</protein>
<evidence type="ECO:0000256" key="1">
    <source>
        <dbReference type="ARBA" id="ARBA00005405"/>
    </source>
</evidence>
<feature type="coiled-coil region" evidence="6">
    <location>
        <begin position="108"/>
        <end position="142"/>
    </location>
</feature>
<feature type="compositionally biased region" description="Basic and acidic residues" evidence="7">
    <location>
        <begin position="28"/>
        <end position="37"/>
    </location>
</feature>
<dbReference type="PANTHER" id="PTHR33405">
    <property type="entry name" value="PROTEIN FLX-LIKE 2"/>
    <property type="match status" value="1"/>
</dbReference>
<feature type="region of interest" description="Disordered" evidence="7">
    <location>
        <begin position="1"/>
        <end position="37"/>
    </location>
</feature>
<comment type="caution">
    <text evidence="8">The sequence shown here is derived from an EMBL/GenBank/DDBJ whole genome shotgun (WGS) entry which is preliminary data.</text>
</comment>
<name>A0A5N6NAN1_9ASTR</name>
<comment type="similarity">
    <text evidence="1">Belongs to the FLX family.</text>
</comment>
<evidence type="ECO:0000256" key="7">
    <source>
        <dbReference type="SAM" id="MobiDB-lite"/>
    </source>
</evidence>
<evidence type="ECO:0000256" key="2">
    <source>
        <dbReference type="ARBA" id="ARBA00022473"/>
    </source>
</evidence>
<sequence length="660" mass="73265">MAGRRYLSPDSLNSRKDSHSRRALIESPPRHRLTDDRISGHHREIQTLLVDNQRLAATHVALKQELGVALQDLRQISAAAGKIKAERDADVRGLFEKAVKMEAEVRLIDEFKADLIQVRGDIQKLNSENKGFSENLDKLLGDLAKERLKGGQFVTIKAEIEAMHNELQRGRAAVEFEKKVSATNTEQSQAMEKSRISMAREIEKLQADLANANKKAMAAAAAAATNTPGSVYGAGFGNHDMGYGAYPGPYVGPPVHGGVDFPYDTRPVPRGPYDMPHHMIHPPYGPYDMHPPISDLGWPFTPSHKSSPYFATYVGSVLQGLLELSSTCSWLDRSVSGQIGRTRRFHLWKAPTPNGLSRCSHFLADPSCKRYAVRKALSPEEKKVSFQAVACWFFHHPRKRMKPGEKEMNTLLRNEASSLFFFKAPIRSRSPLLTGSRLISLPLATQMFQFAKFEKSKERRLATELGYGFPIGDPWITDGISPWPFASESVLPSQCPGIHPMHSFRSCTHGAGSSSLLHNSPEQPRSDSLSEPLRRFLTLIAYSKSLIDSDHFDNKKFDLFYREATDHRLGKLLPHQLANQTRAPPRADSSFCSSAYGVLAAVSSCCSPPKGSHTAVNPFPGLVHTARHTMGAGHARSRYLNRKEGDAEGRASDWSEVVTR</sequence>
<dbReference type="Proteomes" id="UP000326396">
    <property type="component" value="Linkage Group LG2"/>
</dbReference>
<feature type="compositionally biased region" description="Basic and acidic residues" evidence="7">
    <location>
        <begin position="641"/>
        <end position="660"/>
    </location>
</feature>
<dbReference type="InterPro" id="IPR040353">
    <property type="entry name" value="FLX/FLX-like"/>
</dbReference>
<keyword evidence="2" id="KW-0217">Developmental protein</keyword>
<reference evidence="8 9" key="1">
    <citation type="submission" date="2019-05" db="EMBL/GenBank/DDBJ databases">
        <title>Mikania micrantha, genome provides insights into the molecular mechanism of rapid growth.</title>
        <authorList>
            <person name="Liu B."/>
        </authorList>
    </citation>
    <scope>NUCLEOTIDE SEQUENCE [LARGE SCALE GENOMIC DNA]</scope>
    <source>
        <strain evidence="8">NLD-2019</strain>
        <tissue evidence="8">Leaf</tissue>
    </source>
</reference>
<evidence type="ECO:0000313" key="8">
    <source>
        <dbReference type="EMBL" id="KAD4584270.1"/>
    </source>
</evidence>
<dbReference type="GO" id="GO:0030154">
    <property type="term" value="P:cell differentiation"/>
    <property type="evidence" value="ECO:0007669"/>
    <property type="project" value="UniProtKB-KW"/>
</dbReference>
<dbReference type="OrthoDB" id="1928946at2759"/>
<evidence type="ECO:0000256" key="6">
    <source>
        <dbReference type="SAM" id="Coils"/>
    </source>
</evidence>
<gene>
    <name evidence="8" type="ORF">E3N88_21871</name>
</gene>
<evidence type="ECO:0000256" key="5">
    <source>
        <dbReference type="ARBA" id="ARBA00023089"/>
    </source>
</evidence>